<accession>A0ABV0V047</accession>
<protein>
    <submittedName>
        <fullName evidence="2">Uncharacterized protein</fullName>
    </submittedName>
</protein>
<feature type="compositionally biased region" description="Low complexity" evidence="1">
    <location>
        <begin position="45"/>
        <end position="64"/>
    </location>
</feature>
<organism evidence="2 3">
    <name type="scientific">Ilyodon furcidens</name>
    <name type="common">goldbreast splitfin</name>
    <dbReference type="NCBI Taxonomy" id="33524"/>
    <lineage>
        <taxon>Eukaryota</taxon>
        <taxon>Metazoa</taxon>
        <taxon>Chordata</taxon>
        <taxon>Craniata</taxon>
        <taxon>Vertebrata</taxon>
        <taxon>Euteleostomi</taxon>
        <taxon>Actinopterygii</taxon>
        <taxon>Neopterygii</taxon>
        <taxon>Teleostei</taxon>
        <taxon>Neoteleostei</taxon>
        <taxon>Acanthomorphata</taxon>
        <taxon>Ovalentaria</taxon>
        <taxon>Atherinomorphae</taxon>
        <taxon>Cyprinodontiformes</taxon>
        <taxon>Goodeidae</taxon>
        <taxon>Ilyodon</taxon>
    </lineage>
</organism>
<dbReference type="Proteomes" id="UP001482620">
    <property type="component" value="Unassembled WGS sequence"/>
</dbReference>
<proteinExistence type="predicted"/>
<evidence type="ECO:0000313" key="2">
    <source>
        <dbReference type="EMBL" id="MEQ2250755.1"/>
    </source>
</evidence>
<evidence type="ECO:0000256" key="1">
    <source>
        <dbReference type="SAM" id="MobiDB-lite"/>
    </source>
</evidence>
<feature type="compositionally biased region" description="Polar residues" evidence="1">
    <location>
        <begin position="65"/>
        <end position="76"/>
    </location>
</feature>
<feature type="region of interest" description="Disordered" evidence="1">
    <location>
        <begin position="31"/>
        <end position="98"/>
    </location>
</feature>
<comment type="caution">
    <text evidence="2">The sequence shown here is derived from an EMBL/GenBank/DDBJ whole genome shotgun (WGS) entry which is preliminary data.</text>
</comment>
<evidence type="ECO:0000313" key="3">
    <source>
        <dbReference type="Proteomes" id="UP001482620"/>
    </source>
</evidence>
<reference evidence="2 3" key="1">
    <citation type="submission" date="2021-06" db="EMBL/GenBank/DDBJ databases">
        <authorList>
            <person name="Palmer J.M."/>
        </authorList>
    </citation>
    <scope>NUCLEOTIDE SEQUENCE [LARGE SCALE GENOMIC DNA]</scope>
    <source>
        <strain evidence="3">if_2019</strain>
        <tissue evidence="2">Muscle</tissue>
    </source>
</reference>
<name>A0ABV0V047_9TELE</name>
<keyword evidence="3" id="KW-1185">Reference proteome</keyword>
<dbReference type="EMBL" id="JAHRIQ010092903">
    <property type="protein sequence ID" value="MEQ2250755.1"/>
    <property type="molecule type" value="Genomic_DNA"/>
</dbReference>
<sequence>MPFLNIVSLLETKVCLLSGYKCQKWSASTRTRHLPLHPGPGRGGSRLSRCTQTSLSPDTSFSSSGVSPRHSQSSRETVPPACSGPSPGPPPDGACLGHFLRKASGRHPV</sequence>
<gene>
    <name evidence="2" type="ORF">ILYODFUR_004084</name>
</gene>